<dbReference type="STRING" id="89093.SAMN04488558_1059"/>
<dbReference type="SUPFAM" id="SSF103473">
    <property type="entry name" value="MFS general substrate transporter"/>
    <property type="match status" value="1"/>
</dbReference>
<feature type="transmembrane region" description="Helical" evidence="7">
    <location>
        <begin position="138"/>
        <end position="155"/>
    </location>
</feature>
<name>A0A1H9D2Y1_9LACT</name>
<keyword evidence="3" id="KW-0813">Transport</keyword>
<keyword evidence="4 7" id="KW-0812">Transmembrane</keyword>
<keyword evidence="10" id="KW-1185">Reference proteome</keyword>
<feature type="domain" description="Major facilitator superfamily (MFS) profile" evidence="8">
    <location>
        <begin position="9"/>
        <end position="382"/>
    </location>
</feature>
<evidence type="ECO:0000256" key="2">
    <source>
        <dbReference type="ARBA" id="ARBA00008335"/>
    </source>
</evidence>
<feature type="transmembrane region" description="Helical" evidence="7">
    <location>
        <begin position="161"/>
        <end position="178"/>
    </location>
</feature>
<comment type="subcellular location">
    <subcellularLocation>
        <location evidence="1">Cell membrane</location>
        <topology evidence="1">Multi-pass membrane protein</topology>
    </subcellularLocation>
</comment>
<dbReference type="PANTHER" id="PTHR23514">
    <property type="entry name" value="BYPASS OF STOP CODON PROTEIN 6"/>
    <property type="match status" value="1"/>
</dbReference>
<dbReference type="OrthoDB" id="9816041at2"/>
<feature type="transmembrane region" description="Helical" evidence="7">
    <location>
        <begin position="207"/>
        <end position="228"/>
    </location>
</feature>
<feature type="transmembrane region" description="Helical" evidence="7">
    <location>
        <begin position="295"/>
        <end position="316"/>
    </location>
</feature>
<dbReference type="PANTHER" id="PTHR23514:SF3">
    <property type="entry name" value="BYPASS OF STOP CODON PROTEIN 6"/>
    <property type="match status" value="1"/>
</dbReference>
<feature type="transmembrane region" description="Helical" evidence="7">
    <location>
        <begin position="75"/>
        <end position="93"/>
    </location>
</feature>
<dbReference type="Pfam" id="PF07690">
    <property type="entry name" value="MFS_1"/>
    <property type="match status" value="1"/>
</dbReference>
<gene>
    <name evidence="9" type="ORF">SAMN04488558_1059</name>
</gene>
<dbReference type="GO" id="GO:0005886">
    <property type="term" value="C:plasma membrane"/>
    <property type="evidence" value="ECO:0007669"/>
    <property type="project" value="UniProtKB-SubCell"/>
</dbReference>
<accession>A0A1H9D2Y1</accession>
<feature type="transmembrane region" description="Helical" evidence="7">
    <location>
        <begin position="268"/>
        <end position="289"/>
    </location>
</feature>
<evidence type="ECO:0000256" key="1">
    <source>
        <dbReference type="ARBA" id="ARBA00004651"/>
    </source>
</evidence>
<comment type="similarity">
    <text evidence="2">Belongs to the major facilitator superfamily.</text>
</comment>
<keyword evidence="5 7" id="KW-1133">Transmembrane helix</keyword>
<dbReference type="GO" id="GO:0022857">
    <property type="term" value="F:transmembrane transporter activity"/>
    <property type="evidence" value="ECO:0007669"/>
    <property type="project" value="InterPro"/>
</dbReference>
<evidence type="ECO:0000256" key="7">
    <source>
        <dbReference type="SAM" id="Phobius"/>
    </source>
</evidence>
<dbReference type="InterPro" id="IPR036259">
    <property type="entry name" value="MFS_trans_sf"/>
</dbReference>
<evidence type="ECO:0000259" key="8">
    <source>
        <dbReference type="PROSITE" id="PS50850"/>
    </source>
</evidence>
<evidence type="ECO:0000313" key="9">
    <source>
        <dbReference type="EMBL" id="SEQ07825.1"/>
    </source>
</evidence>
<evidence type="ECO:0000256" key="5">
    <source>
        <dbReference type="ARBA" id="ARBA00022989"/>
    </source>
</evidence>
<dbReference type="RefSeq" id="WP_092571430.1">
    <property type="nucleotide sequence ID" value="NZ_CALUDV010000001.1"/>
</dbReference>
<dbReference type="EMBL" id="FOEN01000005">
    <property type="protein sequence ID" value="SEQ07825.1"/>
    <property type="molecule type" value="Genomic_DNA"/>
</dbReference>
<reference evidence="9 10" key="1">
    <citation type="submission" date="2016-10" db="EMBL/GenBank/DDBJ databases">
        <authorList>
            <person name="de Groot N.N."/>
        </authorList>
    </citation>
    <scope>NUCLEOTIDE SEQUENCE [LARGE SCALE GENOMIC DNA]</scope>
    <source>
        <strain evidence="9 10">DSM 15695</strain>
    </source>
</reference>
<sequence>MPISQRRKTMMTLFCVMFLASVTENIKGIIIPQLRARFWLSATDISYMLTSASVAYIMATFFAGNLVNRWGQRRIEILALWLMLISCLEMAWAPDFLFFIIGMVLLNIGLALNGVILNSAIPLLAIESKSKTVNRLHFMYGLGATLGQSFAALALGQGFHYPQIFISLALPLIILSLASRKAQYPQVALPELDDPQLSSHPYRDPRFYLLTLAMGLYIFAEIGLGNWLVDYLHVTQNMAESQAGQYISLFFLALALGRFFGGPLVDRLGAFPSLIIACVSGASCVILGLMIGGPAYYLISLAGLCYSIVFPTAVVLISEIFHHDIAKITGQILTFNSLGSMIYNQAVGWTTDHWGFQRSIYLMPIAALLSALLFYLLWQGQRKIAARAR</sequence>
<feature type="transmembrane region" description="Helical" evidence="7">
    <location>
        <begin position="99"/>
        <end position="126"/>
    </location>
</feature>
<evidence type="ECO:0000313" key="10">
    <source>
        <dbReference type="Proteomes" id="UP000198833"/>
    </source>
</evidence>
<dbReference type="PROSITE" id="PS50850">
    <property type="entry name" value="MFS"/>
    <property type="match status" value="1"/>
</dbReference>
<dbReference type="AlphaFoldDB" id="A0A1H9D2Y1"/>
<dbReference type="InterPro" id="IPR051788">
    <property type="entry name" value="MFS_Transporter"/>
</dbReference>
<feature type="transmembrane region" description="Helical" evidence="7">
    <location>
        <begin position="359"/>
        <end position="378"/>
    </location>
</feature>
<keyword evidence="6 7" id="KW-0472">Membrane</keyword>
<protein>
    <submittedName>
        <fullName evidence="9">Fucose permease</fullName>
    </submittedName>
</protein>
<evidence type="ECO:0000256" key="3">
    <source>
        <dbReference type="ARBA" id="ARBA00022448"/>
    </source>
</evidence>
<dbReference type="Gene3D" id="1.20.1250.20">
    <property type="entry name" value="MFS general substrate transporter like domains"/>
    <property type="match status" value="2"/>
</dbReference>
<organism evidence="9 10">
    <name type="scientific">Ignavigranum ruoffiae</name>
    <dbReference type="NCBI Taxonomy" id="89093"/>
    <lineage>
        <taxon>Bacteria</taxon>
        <taxon>Bacillati</taxon>
        <taxon>Bacillota</taxon>
        <taxon>Bacilli</taxon>
        <taxon>Lactobacillales</taxon>
        <taxon>Aerococcaceae</taxon>
        <taxon>Ignavigranum</taxon>
    </lineage>
</organism>
<evidence type="ECO:0000256" key="4">
    <source>
        <dbReference type="ARBA" id="ARBA00022692"/>
    </source>
</evidence>
<evidence type="ECO:0000256" key="6">
    <source>
        <dbReference type="ARBA" id="ARBA00023136"/>
    </source>
</evidence>
<dbReference type="InterPro" id="IPR020846">
    <property type="entry name" value="MFS_dom"/>
</dbReference>
<feature type="transmembrane region" description="Helical" evidence="7">
    <location>
        <begin position="38"/>
        <end position="63"/>
    </location>
</feature>
<feature type="transmembrane region" description="Helical" evidence="7">
    <location>
        <begin position="243"/>
        <end position="261"/>
    </location>
</feature>
<proteinExistence type="inferred from homology"/>
<dbReference type="InterPro" id="IPR011701">
    <property type="entry name" value="MFS"/>
</dbReference>
<dbReference type="Proteomes" id="UP000198833">
    <property type="component" value="Unassembled WGS sequence"/>
</dbReference>
<feature type="transmembrane region" description="Helical" evidence="7">
    <location>
        <begin position="328"/>
        <end position="347"/>
    </location>
</feature>